<dbReference type="Proteomes" id="UP000826550">
    <property type="component" value="Chromosome"/>
</dbReference>
<dbReference type="InterPro" id="IPR007119">
    <property type="entry name" value="Phage_tail_spike_N"/>
</dbReference>
<protein>
    <submittedName>
        <fullName evidence="2">Uncharacterized protein</fullName>
    </submittedName>
</protein>
<dbReference type="RefSeq" id="WP_220219853.1">
    <property type="nucleotide sequence ID" value="NZ_CP048268.1"/>
</dbReference>
<organism evidence="2 3">
    <name type="scientific">Lactobacillus panisapium</name>
    <dbReference type="NCBI Taxonomy" id="2012495"/>
    <lineage>
        <taxon>Bacteria</taxon>
        <taxon>Bacillati</taxon>
        <taxon>Bacillota</taxon>
        <taxon>Bacilli</taxon>
        <taxon>Lactobacillales</taxon>
        <taxon>Lactobacillaceae</taxon>
        <taxon>Lactobacillus</taxon>
    </lineage>
</organism>
<evidence type="ECO:0000313" key="2">
    <source>
        <dbReference type="EMBL" id="QYN53053.1"/>
    </source>
</evidence>
<gene>
    <name evidence="2" type="ORF">GYM71_06300</name>
</gene>
<name>A0ABX8WA34_9LACO</name>
<keyword evidence="3" id="KW-1185">Reference proteome</keyword>
<reference evidence="2 3" key="1">
    <citation type="submission" date="2020-01" db="EMBL/GenBank/DDBJ databases">
        <title>Vast differences in strain-level diversity in the gut microbiota of two closely related honey bee species.</title>
        <authorList>
            <person name="Ellegaard K.M."/>
            <person name="Suenami S."/>
            <person name="Miyazaki R."/>
            <person name="Engel P."/>
        </authorList>
    </citation>
    <scope>NUCLEOTIDE SEQUENCE [LARGE SCALE GENOMIC DNA]</scope>
    <source>
        <strain evidence="2 3">ESL0416</strain>
    </source>
</reference>
<evidence type="ECO:0000256" key="1">
    <source>
        <dbReference type="SAM" id="MobiDB-lite"/>
    </source>
</evidence>
<proteinExistence type="predicted"/>
<feature type="compositionally biased region" description="Acidic residues" evidence="1">
    <location>
        <begin position="646"/>
        <end position="660"/>
    </location>
</feature>
<dbReference type="NCBIfam" id="TIGR01665">
    <property type="entry name" value="put_anti_recept"/>
    <property type="match status" value="1"/>
</dbReference>
<sequence length="1092" mass="120796">MALITVGKIPETDYSVYDYFLDYPHWYQSVNSDFSTPGLTLSDAVSCLTTWNDNQYPTLQLTYPRDGIHAKKLKENTYIMADINAKFVHQIFKIVHTQPEDKQMIVTANHISSTLNDATVPDGIQIVSGTAQDLMNQVLNTMQPAKDFTFDSDINTVSNINVEKGQQAGSILIDPDAEGDTAVQSVLGLFGGELEFDNFDIHHSKQAGTDTGIIVDYGKNIQSISQDRNIENMWTGAVFVVTYTPGQAIATEDNTDWNNWESDYSSVASVYMAGGSVNIYDSPVEGQRLIGSLNNNDKVNLGTVVHDGDFTPDGKYQINTVNGDDWYPIKGGGWIDANWLNFDKSGDYLVNNVTGDAVIKGDDINDESGAGTRISMSGTAVVAYKEGGIIHGYYAPDIGPSHYRTGTTYKNGTVVHYDMAERNQNGDIWYRIRDHEWLYGPHLSLSQEGAYKEYNNSGYGTIKDGAVKYHWDAKKHEMVPTETTVVTHGKSKKPYRYVKGKKIPNKSYWKEKEKKTKVKAHAGKATIDKTIVQNGKTYHHTKYGWVSSSSIDYHKNGMVKPKSWDEILKQKLKDHSKVEIYDTPDSRNASNWSIPTGASSENGDFTIGGHEAKGGDGKTYIEVIYKGHVGWIPEDNLDNSTLHSPDDDENSGSDDYDANVDESQKEVTVKVGPMYADGFGIDINVDKVNTVDLSGNFQHDDQDLSGQQPDGTFVATQADIDQLTQLGQNYLIEHKYGHINVSTTLTYKEMSGINADMTQLSLYDKLYVRFKQYDIQEIAEITGTVFDCLSHHYQQIQLGQPPETWQHLMETAIDSKSNERFKKTNQSIKKAYGLTDSVAKALKLEGKQRLEAEMRIGKEIGIVSDKTGQLEVQQDRFDKALQDYNQQMQDAQAWIASGGSAILQFVDSSGNQTYKNPVEIRAVNSEGFLRFNNHGLGFFSPSGNIRTAIRSDGTINAEEIDTGVVKALNVQSLVVNSSVVTRVGGTTLTVGAINDTLPPSVSGAITGNYGFVVTNGDDAVITNSKGIWLARGGGVNGRVSSDGVSMISGLSFYNGHIYDDNGMFLKNADGIASIQEWIRRHWSGKSSQWDFM</sequence>
<evidence type="ECO:0000313" key="3">
    <source>
        <dbReference type="Proteomes" id="UP000826550"/>
    </source>
</evidence>
<feature type="region of interest" description="Disordered" evidence="1">
    <location>
        <begin position="636"/>
        <end position="663"/>
    </location>
</feature>
<dbReference type="EMBL" id="CP048268">
    <property type="protein sequence ID" value="QYN53053.1"/>
    <property type="molecule type" value="Genomic_DNA"/>
</dbReference>
<accession>A0ABX8WA34</accession>